<comment type="caution">
    <text evidence="1">The sequence shown here is derived from an EMBL/GenBank/DDBJ whole genome shotgun (WGS) entry which is preliminary data.</text>
</comment>
<evidence type="ECO:0000313" key="1">
    <source>
        <dbReference type="EMBL" id="CAB1420208.1"/>
    </source>
</evidence>
<gene>
    <name evidence="1" type="ORF">PLEPLA_LOCUS8083</name>
</gene>
<dbReference type="Proteomes" id="UP001153269">
    <property type="component" value="Unassembled WGS sequence"/>
</dbReference>
<name>A0A9N7TYW7_PLEPL</name>
<proteinExistence type="predicted"/>
<sequence length="157" mass="17083">MKSARPSVRIQNSALWRGDLRGQAFQESCTHFKVFSVYAHPQDPCDPPTRWEGVEKHKHTETNPSCEISPSLNGVDLSGPLPFVPPLSSFSASLPGWSHWTGHTLAELFSLRLAVLFKPPSVSRITAESLSGSPSSALRSEGAFSDLVASRMLDSPP</sequence>
<keyword evidence="2" id="KW-1185">Reference proteome</keyword>
<reference evidence="1" key="1">
    <citation type="submission" date="2020-03" db="EMBL/GenBank/DDBJ databases">
        <authorList>
            <person name="Weist P."/>
        </authorList>
    </citation>
    <scope>NUCLEOTIDE SEQUENCE</scope>
</reference>
<dbReference type="AlphaFoldDB" id="A0A9N7TYW7"/>
<dbReference type="EMBL" id="CADEAL010000442">
    <property type="protein sequence ID" value="CAB1420208.1"/>
    <property type="molecule type" value="Genomic_DNA"/>
</dbReference>
<accession>A0A9N7TYW7</accession>
<organism evidence="1 2">
    <name type="scientific">Pleuronectes platessa</name>
    <name type="common">European plaice</name>
    <dbReference type="NCBI Taxonomy" id="8262"/>
    <lineage>
        <taxon>Eukaryota</taxon>
        <taxon>Metazoa</taxon>
        <taxon>Chordata</taxon>
        <taxon>Craniata</taxon>
        <taxon>Vertebrata</taxon>
        <taxon>Euteleostomi</taxon>
        <taxon>Actinopterygii</taxon>
        <taxon>Neopterygii</taxon>
        <taxon>Teleostei</taxon>
        <taxon>Neoteleostei</taxon>
        <taxon>Acanthomorphata</taxon>
        <taxon>Carangaria</taxon>
        <taxon>Pleuronectiformes</taxon>
        <taxon>Pleuronectoidei</taxon>
        <taxon>Pleuronectidae</taxon>
        <taxon>Pleuronectes</taxon>
    </lineage>
</organism>
<evidence type="ECO:0000313" key="2">
    <source>
        <dbReference type="Proteomes" id="UP001153269"/>
    </source>
</evidence>
<protein>
    <submittedName>
        <fullName evidence="1">Uncharacterized protein</fullName>
    </submittedName>
</protein>